<organism evidence="1 2">
    <name type="scientific">[Candida] jaroonii</name>
    <dbReference type="NCBI Taxonomy" id="467808"/>
    <lineage>
        <taxon>Eukaryota</taxon>
        <taxon>Fungi</taxon>
        <taxon>Dikarya</taxon>
        <taxon>Ascomycota</taxon>
        <taxon>Saccharomycotina</taxon>
        <taxon>Pichiomycetes</taxon>
        <taxon>Debaryomycetaceae</taxon>
        <taxon>Yamadazyma</taxon>
    </lineage>
</organism>
<evidence type="ECO:0000313" key="1">
    <source>
        <dbReference type="EMBL" id="CAH6722245.1"/>
    </source>
</evidence>
<accession>A0ACA9YB20</accession>
<gene>
    <name evidence="1" type="ORF">CLIB1444_08S05116</name>
</gene>
<dbReference type="EMBL" id="CALSDN010000008">
    <property type="protein sequence ID" value="CAH6722245.1"/>
    <property type="molecule type" value="Genomic_DNA"/>
</dbReference>
<protein>
    <submittedName>
        <fullName evidence="1">Tryptophan--tRNA ligase, mitochondrial</fullName>
    </submittedName>
</protein>
<comment type="caution">
    <text evidence="1">The sequence shown here is derived from an EMBL/GenBank/DDBJ whole genome shotgun (WGS) entry which is preliminary data.</text>
</comment>
<keyword evidence="1" id="KW-0436">Ligase</keyword>
<proteinExistence type="predicted"/>
<dbReference type="Proteomes" id="UP001152531">
    <property type="component" value="Unassembled WGS sequence"/>
</dbReference>
<reference evidence="1" key="1">
    <citation type="submission" date="2022-06" db="EMBL/GenBank/DDBJ databases">
        <authorList>
            <person name="Legras J.-L."/>
            <person name="Devillers H."/>
            <person name="Grondin C."/>
        </authorList>
    </citation>
    <scope>NUCLEOTIDE SEQUENCE</scope>
    <source>
        <strain evidence="1">CLIB 1444</strain>
    </source>
</reference>
<evidence type="ECO:0000313" key="2">
    <source>
        <dbReference type="Proteomes" id="UP001152531"/>
    </source>
</evidence>
<sequence length="365" mass="40801">MMIRSVRTYSSSISNAAVFPSGSTVFSLIQPTGKIHLGNYLGALSNWRDISNDERNSESRFIFGTADLHALTSVTDPAKLKNSRREAIASLIAAGIDPERSIIYHQSSIAEHSQLSWILTCLTSMGALNRMTQWKSKAKVEETDSIFGDEILGKTKAGVLCYPVLQAADILLYKSTHVPVGDDQAQHLELCRNIASIFNSTYKSNFFPMPKSLFTANKKIMSLRSSEKKMSKSDVDQNGCLYITESPDQIAKKLRKATTDSIQGRLYFDPEERPGVSNLINIVSGLTRKSVEDTVKDLEYMRSHKQLKDLVTDLIVEEFKDQRLVYEELMKDVSYIDQIADRGAEKAKKIASVNMRAVEKLIGLD</sequence>
<keyword evidence="2" id="KW-1185">Reference proteome</keyword>
<name>A0ACA9YB20_9ASCO</name>